<keyword evidence="1" id="KW-0732">Signal</keyword>
<gene>
    <name evidence="3" type="ORF">LV82_02662</name>
</gene>
<dbReference type="EMBL" id="PRDS01000010">
    <property type="protein sequence ID" value="PPB79645.1"/>
    <property type="molecule type" value="Genomic_DNA"/>
</dbReference>
<dbReference type="PIRSF" id="PIRSF031900">
    <property type="entry name" value="UCP031900"/>
    <property type="match status" value="1"/>
</dbReference>
<dbReference type="RefSeq" id="WP_104072438.1">
    <property type="nucleotide sequence ID" value="NZ_PRDS01000010.1"/>
</dbReference>
<evidence type="ECO:0000259" key="2">
    <source>
        <dbReference type="Pfam" id="PF13449"/>
    </source>
</evidence>
<dbReference type="Pfam" id="PF13449">
    <property type="entry name" value="Phytase-like"/>
    <property type="match status" value="1"/>
</dbReference>
<evidence type="ECO:0000313" key="3">
    <source>
        <dbReference type="EMBL" id="PPB79645.1"/>
    </source>
</evidence>
<feature type="chain" id="PRO_5015728137" description="Phytase-like domain-containing protein" evidence="1">
    <location>
        <begin position="24"/>
        <end position="296"/>
    </location>
</feature>
<feature type="signal peptide" evidence="1">
    <location>
        <begin position="1"/>
        <end position="23"/>
    </location>
</feature>
<dbReference type="InterPro" id="IPR027372">
    <property type="entry name" value="Phytase-like_dom"/>
</dbReference>
<organism evidence="3 4">
    <name type="scientific">Albidovulum inexpectatum</name>
    <dbReference type="NCBI Taxonomy" id="196587"/>
    <lineage>
        <taxon>Bacteria</taxon>
        <taxon>Pseudomonadati</taxon>
        <taxon>Pseudomonadota</taxon>
        <taxon>Alphaproteobacteria</taxon>
        <taxon>Rhodobacterales</taxon>
        <taxon>Paracoccaceae</taxon>
        <taxon>Albidovulum</taxon>
    </lineage>
</organism>
<dbReference type="Proteomes" id="UP000239736">
    <property type="component" value="Unassembled WGS sequence"/>
</dbReference>
<dbReference type="AlphaFoldDB" id="A0A2S5JED0"/>
<name>A0A2S5JED0_9RHOB</name>
<dbReference type="SUPFAM" id="SSF63829">
    <property type="entry name" value="Calcium-dependent phosphotriesterase"/>
    <property type="match status" value="1"/>
</dbReference>
<dbReference type="InterPro" id="IPR014567">
    <property type="entry name" value="UCP031900"/>
</dbReference>
<feature type="domain" description="Phytase-like" evidence="2">
    <location>
        <begin position="41"/>
        <end position="281"/>
    </location>
</feature>
<dbReference type="OrthoDB" id="9798693at2"/>
<sequence>MRNRAFPGLITALVLLAVGGASAPPRAVFVASYAWSIPHERFGGFSGLEITGDGDDFITISDSAAIWSGRLVRDPSGAMIDVRAEGPVLPKSWRGRPLRPPMDDAEGLALGPDGTLHVAFETENRINHYADGGRRWLGEDWPPEFQHLKLNAGIEALAVAPDGALFALPEEYGEENTPIPVFRLKDGAVSVPFRLRRDPRWRPVGADFGPDGRLYLLERDFWPLLGFKSRLRRITLSGDRVVQDEVLFQTTAGVHDNLEGIAVWRDPGGAIRVTMISDDNFLPFQRTEFVDYRIEE</sequence>
<evidence type="ECO:0000256" key="1">
    <source>
        <dbReference type="SAM" id="SignalP"/>
    </source>
</evidence>
<reference evidence="3 4" key="1">
    <citation type="submission" date="2018-01" db="EMBL/GenBank/DDBJ databases">
        <title>Genomic Encyclopedia of Archaeal and Bacterial Type Strains, Phase II (KMG-II): from individual species to whole genera.</title>
        <authorList>
            <person name="Goeker M."/>
        </authorList>
    </citation>
    <scope>NUCLEOTIDE SEQUENCE [LARGE SCALE GENOMIC DNA]</scope>
    <source>
        <strain evidence="3 4">DSM 12048</strain>
    </source>
</reference>
<keyword evidence="4" id="KW-1185">Reference proteome</keyword>
<comment type="caution">
    <text evidence="3">The sequence shown here is derived from an EMBL/GenBank/DDBJ whole genome shotgun (WGS) entry which is preliminary data.</text>
</comment>
<evidence type="ECO:0000313" key="4">
    <source>
        <dbReference type="Proteomes" id="UP000239736"/>
    </source>
</evidence>
<protein>
    <recommendedName>
        <fullName evidence="2">Phytase-like domain-containing protein</fullName>
    </recommendedName>
</protein>
<proteinExistence type="predicted"/>
<accession>A0A2S5JED0</accession>